<proteinExistence type="predicted"/>
<dbReference type="AlphaFoldDB" id="A0AAD4KK34"/>
<keyword evidence="2" id="KW-0812">Transmembrane</keyword>
<dbReference type="EMBL" id="JAJTJA010000014">
    <property type="protein sequence ID" value="KAH8690271.1"/>
    <property type="molecule type" value="Genomic_DNA"/>
</dbReference>
<evidence type="ECO:0000256" key="2">
    <source>
        <dbReference type="SAM" id="Phobius"/>
    </source>
</evidence>
<evidence type="ECO:0000313" key="4">
    <source>
        <dbReference type="Proteomes" id="UP001201262"/>
    </source>
</evidence>
<feature type="region of interest" description="Disordered" evidence="1">
    <location>
        <begin position="1"/>
        <end position="23"/>
    </location>
</feature>
<accession>A0AAD4KK34</accession>
<sequence>MEKDINRPEEATSSPSGTYLPYDQQTYSTEFSTLEVVHHSDLEPYKRASQAGHPTFWQNKDSQYPMYGPATSEPGFSTSISAAHPQTPPQTFICGLPKRTFWIIFAAVVGVCLVAIIVGGAVGGTHHQSSNVAAANSQASSSDQAALQGPTTAFVTVTVGPTSTVSPSLTTTSATKTTSVCVGGTGVGNYVGLCAFACSYDYCPPGPCTCTSSGIPVPTPPTTGVDGVPLSGEDDSYLGLCSYCCNHGYCPSSACKTKAA</sequence>
<feature type="transmembrane region" description="Helical" evidence="2">
    <location>
        <begin position="101"/>
        <end position="122"/>
    </location>
</feature>
<feature type="compositionally biased region" description="Polar residues" evidence="1">
    <location>
        <begin position="11"/>
        <end position="23"/>
    </location>
</feature>
<gene>
    <name evidence="3" type="ORF">BGW36DRAFT_412083</name>
</gene>
<keyword evidence="2" id="KW-0472">Membrane</keyword>
<keyword evidence="4" id="KW-1185">Reference proteome</keyword>
<evidence type="ECO:0000313" key="3">
    <source>
        <dbReference type="EMBL" id="KAH8690271.1"/>
    </source>
</evidence>
<feature type="compositionally biased region" description="Basic and acidic residues" evidence="1">
    <location>
        <begin position="1"/>
        <end position="10"/>
    </location>
</feature>
<reference evidence="3" key="1">
    <citation type="submission" date="2021-12" db="EMBL/GenBank/DDBJ databases">
        <title>Convergent genome expansion in fungi linked to evolution of root-endophyte symbiosis.</title>
        <authorList>
            <consortium name="DOE Joint Genome Institute"/>
            <person name="Ke Y.-H."/>
            <person name="Bonito G."/>
            <person name="Liao H.-L."/>
            <person name="Looney B."/>
            <person name="Rojas-Flechas A."/>
            <person name="Nash J."/>
            <person name="Hameed K."/>
            <person name="Schadt C."/>
            <person name="Martin F."/>
            <person name="Crous P.W."/>
            <person name="Miettinen O."/>
            <person name="Magnuson J.K."/>
            <person name="Labbe J."/>
            <person name="Jacobson D."/>
            <person name="Doktycz M.J."/>
            <person name="Veneault-Fourrey C."/>
            <person name="Kuo A."/>
            <person name="Mondo S."/>
            <person name="Calhoun S."/>
            <person name="Riley R."/>
            <person name="Ohm R."/>
            <person name="LaButti K."/>
            <person name="Andreopoulos B."/>
            <person name="Pangilinan J."/>
            <person name="Nolan M."/>
            <person name="Tritt A."/>
            <person name="Clum A."/>
            <person name="Lipzen A."/>
            <person name="Daum C."/>
            <person name="Barry K."/>
            <person name="Grigoriev I.V."/>
            <person name="Vilgalys R."/>
        </authorList>
    </citation>
    <scope>NUCLEOTIDE SEQUENCE</scope>
    <source>
        <strain evidence="3">PMI_201</strain>
    </source>
</reference>
<comment type="caution">
    <text evidence="3">The sequence shown here is derived from an EMBL/GenBank/DDBJ whole genome shotgun (WGS) entry which is preliminary data.</text>
</comment>
<dbReference type="Proteomes" id="UP001201262">
    <property type="component" value="Unassembled WGS sequence"/>
</dbReference>
<organism evidence="3 4">
    <name type="scientific">Talaromyces proteolyticus</name>
    <dbReference type="NCBI Taxonomy" id="1131652"/>
    <lineage>
        <taxon>Eukaryota</taxon>
        <taxon>Fungi</taxon>
        <taxon>Dikarya</taxon>
        <taxon>Ascomycota</taxon>
        <taxon>Pezizomycotina</taxon>
        <taxon>Eurotiomycetes</taxon>
        <taxon>Eurotiomycetidae</taxon>
        <taxon>Eurotiales</taxon>
        <taxon>Trichocomaceae</taxon>
        <taxon>Talaromyces</taxon>
        <taxon>Talaromyces sect. Bacilispori</taxon>
    </lineage>
</organism>
<evidence type="ECO:0000256" key="1">
    <source>
        <dbReference type="SAM" id="MobiDB-lite"/>
    </source>
</evidence>
<protein>
    <submittedName>
        <fullName evidence="3">Uncharacterized protein</fullName>
    </submittedName>
</protein>
<dbReference type="RefSeq" id="XP_046066554.1">
    <property type="nucleotide sequence ID" value="XM_046219198.1"/>
</dbReference>
<name>A0AAD4KK34_9EURO</name>
<keyword evidence="2" id="KW-1133">Transmembrane helix</keyword>
<dbReference type="GeneID" id="70249485"/>